<evidence type="ECO:0000313" key="2">
    <source>
        <dbReference type="EMBL" id="BAD58826.1"/>
    </source>
</evidence>
<feature type="compositionally biased region" description="Basic residues" evidence="1">
    <location>
        <begin position="71"/>
        <end position="97"/>
    </location>
</feature>
<proteinExistence type="predicted"/>
<evidence type="ECO:0000313" key="3">
    <source>
        <dbReference type="Proteomes" id="UP000006820"/>
    </source>
</evidence>
<dbReference type="AlphaFoldDB" id="Q5YSL5"/>
<organism evidence="2 3">
    <name type="scientific">Nocardia farcinica (strain IFM 10152)</name>
    <dbReference type="NCBI Taxonomy" id="247156"/>
    <lineage>
        <taxon>Bacteria</taxon>
        <taxon>Bacillati</taxon>
        <taxon>Actinomycetota</taxon>
        <taxon>Actinomycetes</taxon>
        <taxon>Mycobacteriales</taxon>
        <taxon>Nocardiaceae</taxon>
        <taxon>Nocardia</taxon>
    </lineage>
</organism>
<keyword evidence="3" id="KW-1185">Reference proteome</keyword>
<dbReference type="STRING" id="247156.NFA_39780"/>
<reference evidence="2 3" key="1">
    <citation type="journal article" date="2004" name="Proc. Natl. Acad. Sci. U.S.A.">
        <title>The complete genomic sequence of Nocardia farcinica IFM 10152.</title>
        <authorList>
            <person name="Ishikawa J."/>
            <person name="Yamashita A."/>
            <person name="Mikami Y."/>
            <person name="Hoshino Y."/>
            <person name="Kurita H."/>
            <person name="Hotta K."/>
            <person name="Shiba T."/>
            <person name="Hattori M."/>
        </authorList>
    </citation>
    <scope>NUCLEOTIDE SEQUENCE [LARGE SCALE GENOMIC DNA]</scope>
    <source>
        <strain evidence="2 3">IFM 10152</strain>
    </source>
</reference>
<sequence>MSAVGGYTSPSYERLEDLAERLDWMGREHPDYDATMAAYLQALSTVAAIRGRSDRQPRRQETAERYPARRNQPRKLSKRALQRKQAAARRRRKKVSA</sequence>
<dbReference type="EMBL" id="AP006618">
    <property type="protein sequence ID" value="BAD58826.1"/>
    <property type="molecule type" value="Genomic_DNA"/>
</dbReference>
<feature type="region of interest" description="Disordered" evidence="1">
    <location>
        <begin position="50"/>
        <end position="97"/>
    </location>
</feature>
<protein>
    <submittedName>
        <fullName evidence="2">Uncharacterized protein</fullName>
    </submittedName>
</protein>
<dbReference type="OrthoDB" id="4571843at2"/>
<gene>
    <name evidence="2" type="ordered locus">NFA_39780</name>
</gene>
<feature type="compositionally biased region" description="Basic and acidic residues" evidence="1">
    <location>
        <begin position="51"/>
        <end position="67"/>
    </location>
</feature>
<dbReference type="GeneID" id="61134647"/>
<name>Q5YSL5_NOCFA</name>
<accession>Q5YSL5</accession>
<dbReference type="HOGENOM" id="CLU_2343880_0_0_11"/>
<evidence type="ECO:0000256" key="1">
    <source>
        <dbReference type="SAM" id="MobiDB-lite"/>
    </source>
</evidence>
<dbReference type="Proteomes" id="UP000006820">
    <property type="component" value="Chromosome"/>
</dbReference>
<dbReference type="KEGG" id="nfa:NFA_39780"/>
<dbReference type="RefSeq" id="WP_011210511.1">
    <property type="nucleotide sequence ID" value="NC_006361.1"/>
</dbReference>